<protein>
    <submittedName>
        <fullName evidence="3">Damage-inducible protein DinB</fullName>
    </submittedName>
</protein>
<sequence length="151" mass="17011">MEAIARMFDHLHWANERILAAFGGSNGNEQAIRLFVHILQAEEVWLTRLLGKDSSHIPLWPEASADDCRTLVSRNRASLTEYLAQVSANGSWEEVISYTNQTGKSFTTSIRDILTHLALHGQYHRGQINAMLRAAGSEPVNVDYITYVRET</sequence>
<gene>
    <name evidence="3" type="ORF">SD70_16755</name>
</gene>
<dbReference type="InterPro" id="IPR007837">
    <property type="entry name" value="DinB"/>
</dbReference>
<keyword evidence="4" id="KW-1185">Reference proteome</keyword>
<accession>A0ABR5AFQ7</accession>
<dbReference type="Gene3D" id="1.20.120.450">
    <property type="entry name" value="dinb family like domain"/>
    <property type="match status" value="1"/>
</dbReference>
<dbReference type="SUPFAM" id="SSF109854">
    <property type="entry name" value="DinB/YfiT-like putative metalloenzymes"/>
    <property type="match status" value="1"/>
</dbReference>
<dbReference type="InterPro" id="IPR034660">
    <property type="entry name" value="DinB/YfiT-like"/>
</dbReference>
<evidence type="ECO:0000313" key="4">
    <source>
        <dbReference type="Proteomes" id="UP000031967"/>
    </source>
</evidence>
<dbReference type="PANTHER" id="PTHR37302:SF3">
    <property type="entry name" value="DAMAGE-INDUCIBLE PROTEIN DINB"/>
    <property type="match status" value="1"/>
</dbReference>
<comment type="caution">
    <text evidence="3">The sequence shown here is derived from an EMBL/GenBank/DDBJ whole genome shotgun (WGS) entry which is preliminary data.</text>
</comment>
<reference evidence="3 4" key="1">
    <citation type="submission" date="2014-12" db="EMBL/GenBank/DDBJ databases">
        <title>Draft genome sequence of Paenibacillus kamchatkensis strain B-2647.</title>
        <authorList>
            <person name="Karlyshev A.V."/>
            <person name="Kudryashova E.B."/>
        </authorList>
    </citation>
    <scope>NUCLEOTIDE SEQUENCE [LARGE SCALE GENOMIC DNA]</scope>
    <source>
        <strain evidence="3 4">VKM B-2647</strain>
    </source>
</reference>
<comment type="similarity">
    <text evidence="1">Belongs to the DinB family.</text>
</comment>
<evidence type="ECO:0000256" key="2">
    <source>
        <dbReference type="ARBA" id="ARBA00022723"/>
    </source>
</evidence>
<dbReference type="PANTHER" id="PTHR37302">
    <property type="entry name" value="SLR1116 PROTEIN"/>
    <property type="match status" value="1"/>
</dbReference>
<proteinExistence type="inferred from homology"/>
<dbReference type="RefSeq" id="WP_041048682.1">
    <property type="nucleotide sequence ID" value="NZ_JXAK01000029.1"/>
</dbReference>
<organism evidence="3 4">
    <name type="scientific">Gordoniibacillus kamchatkensis</name>
    <dbReference type="NCBI Taxonomy" id="1590651"/>
    <lineage>
        <taxon>Bacteria</taxon>
        <taxon>Bacillati</taxon>
        <taxon>Bacillota</taxon>
        <taxon>Bacilli</taxon>
        <taxon>Bacillales</taxon>
        <taxon>Paenibacillaceae</taxon>
        <taxon>Gordoniibacillus</taxon>
    </lineage>
</organism>
<dbReference type="Proteomes" id="UP000031967">
    <property type="component" value="Unassembled WGS sequence"/>
</dbReference>
<dbReference type="Pfam" id="PF05163">
    <property type="entry name" value="DinB"/>
    <property type="match status" value="1"/>
</dbReference>
<evidence type="ECO:0000313" key="3">
    <source>
        <dbReference type="EMBL" id="KIL39886.1"/>
    </source>
</evidence>
<keyword evidence="2" id="KW-0479">Metal-binding</keyword>
<dbReference type="EMBL" id="JXAK01000029">
    <property type="protein sequence ID" value="KIL39886.1"/>
    <property type="molecule type" value="Genomic_DNA"/>
</dbReference>
<name>A0ABR5AFQ7_9BACL</name>
<evidence type="ECO:0000256" key="1">
    <source>
        <dbReference type="ARBA" id="ARBA00008635"/>
    </source>
</evidence>